<dbReference type="AlphaFoldDB" id="A0A067PPT8"/>
<feature type="transmembrane region" description="Helical" evidence="1">
    <location>
        <begin position="90"/>
        <end position="109"/>
    </location>
</feature>
<dbReference type="Proteomes" id="UP000027265">
    <property type="component" value="Unassembled WGS sequence"/>
</dbReference>
<evidence type="ECO:0000313" key="3">
    <source>
        <dbReference type="Proteomes" id="UP000027265"/>
    </source>
</evidence>
<name>A0A067PPT8_9AGAM</name>
<keyword evidence="1" id="KW-1133">Transmembrane helix</keyword>
<dbReference type="InParanoid" id="A0A067PPT8"/>
<gene>
    <name evidence="2" type="ORF">JAAARDRAFT_197478</name>
</gene>
<dbReference type="STRING" id="933084.A0A067PPT8"/>
<organism evidence="2 3">
    <name type="scientific">Jaapia argillacea MUCL 33604</name>
    <dbReference type="NCBI Taxonomy" id="933084"/>
    <lineage>
        <taxon>Eukaryota</taxon>
        <taxon>Fungi</taxon>
        <taxon>Dikarya</taxon>
        <taxon>Basidiomycota</taxon>
        <taxon>Agaricomycotina</taxon>
        <taxon>Agaricomycetes</taxon>
        <taxon>Agaricomycetidae</taxon>
        <taxon>Jaapiales</taxon>
        <taxon>Jaapiaceae</taxon>
        <taxon>Jaapia</taxon>
    </lineage>
</organism>
<feature type="transmembrane region" description="Helical" evidence="1">
    <location>
        <begin position="43"/>
        <end position="69"/>
    </location>
</feature>
<keyword evidence="1" id="KW-0812">Transmembrane</keyword>
<dbReference type="EMBL" id="KL197734">
    <property type="protein sequence ID" value="KDQ53312.1"/>
    <property type="molecule type" value="Genomic_DNA"/>
</dbReference>
<feature type="transmembrane region" description="Helical" evidence="1">
    <location>
        <begin position="558"/>
        <end position="581"/>
    </location>
</feature>
<dbReference type="HOGENOM" id="CLU_016816_0_0_1"/>
<keyword evidence="1" id="KW-0472">Membrane</keyword>
<evidence type="ECO:0000313" key="2">
    <source>
        <dbReference type="EMBL" id="KDQ53312.1"/>
    </source>
</evidence>
<feature type="transmembrane region" description="Helical" evidence="1">
    <location>
        <begin position="160"/>
        <end position="185"/>
    </location>
</feature>
<evidence type="ECO:0000256" key="1">
    <source>
        <dbReference type="SAM" id="Phobius"/>
    </source>
</evidence>
<accession>A0A067PPT8</accession>
<reference evidence="3" key="1">
    <citation type="journal article" date="2014" name="Proc. Natl. Acad. Sci. U.S.A.">
        <title>Extensive sampling of basidiomycete genomes demonstrates inadequacy of the white-rot/brown-rot paradigm for wood decay fungi.</title>
        <authorList>
            <person name="Riley R."/>
            <person name="Salamov A.A."/>
            <person name="Brown D.W."/>
            <person name="Nagy L.G."/>
            <person name="Floudas D."/>
            <person name="Held B.W."/>
            <person name="Levasseur A."/>
            <person name="Lombard V."/>
            <person name="Morin E."/>
            <person name="Otillar R."/>
            <person name="Lindquist E.A."/>
            <person name="Sun H."/>
            <person name="LaButti K.M."/>
            <person name="Schmutz J."/>
            <person name="Jabbour D."/>
            <person name="Luo H."/>
            <person name="Baker S.E."/>
            <person name="Pisabarro A.G."/>
            <person name="Walton J.D."/>
            <person name="Blanchette R.A."/>
            <person name="Henrissat B."/>
            <person name="Martin F."/>
            <person name="Cullen D."/>
            <person name="Hibbett D.S."/>
            <person name="Grigoriev I.V."/>
        </authorList>
    </citation>
    <scope>NUCLEOTIDE SEQUENCE [LARGE SCALE GENOMIC DNA]</scope>
    <source>
        <strain evidence="3">MUCL 33604</strain>
    </source>
</reference>
<protein>
    <submittedName>
        <fullName evidence="2">Uncharacterized protein</fullName>
    </submittedName>
</protein>
<dbReference type="OrthoDB" id="2991366at2759"/>
<sequence>MSTQPPTRPLGEPYPINTLPFHDQPNVVRRNTNRDNLGIWNTWIYLFELSSIVALIIWPWIFYAVAAATPGGLAMNTHTGAIVNKHPTETTWVVTNVSNILALLVSYFFSSAARTLAIKWLGSRESNIWTLSFISAAKSPGQALPWLYSNRSWMLAHAQGLQYGLALVMYFVLILLVLSGFNALLAPHPITRTSDLAGKELDFTSTDPDCIYWFENNAPADSCNWQQYGNTSFTTCVGENQMVDVLESGRSNILSLVPGNNNTVTFNQLGGVRFSGPIRGVLPGGPNGVSVFDAISFSSLTGETLDTALSYQYTTSLQGFMSNVSCIYDSESPITFVNSTLTDVRGIAGTCPPGHNILGNSAYPTFFTGPGYLSYYACNASSTDSGGSYNLYFRGDGDYIDAIGNVTCQLSSAHHATYDVTYNSQPGLFSAHPSSSSSSNNQSLLLIDSAVQALGTLVWNAQWMEFNSVAESVITFGIKEFGVQQYARDDRNLRILEAMIQGVLEYEVTYNRLIYALYNSGPQYANNNVTALPKCLRDITGTVTYDIIGWHMSWHNPLFLIPMTIVNLTSLAMLVAAAFYVGEKRKLPRFDPSNPISVLIAASRGKIDIGPPRPEDPEDVWVSGIPIQYFEENGVSTLRMRGAMVPGMVGQPGAFRRDDSEEGVREKLIVPPGDVMEVEETKR</sequence>
<keyword evidence="3" id="KW-1185">Reference proteome</keyword>
<proteinExistence type="predicted"/>